<dbReference type="InterPro" id="IPR036396">
    <property type="entry name" value="Cyt_P450_sf"/>
</dbReference>
<evidence type="ECO:0000256" key="4">
    <source>
        <dbReference type="ARBA" id="ARBA00023002"/>
    </source>
</evidence>
<dbReference type="GO" id="GO:0008395">
    <property type="term" value="F:steroid hydroxylase activity"/>
    <property type="evidence" value="ECO:0007669"/>
    <property type="project" value="TreeGrafter"/>
</dbReference>
<keyword evidence="9" id="KW-1185">Reference proteome</keyword>
<dbReference type="PANTHER" id="PTHR46696:SF4">
    <property type="entry name" value="BIOTIN BIOSYNTHESIS CYTOCHROME P450"/>
    <property type="match status" value="1"/>
</dbReference>
<dbReference type="Proteomes" id="UP000644693">
    <property type="component" value="Unassembled WGS sequence"/>
</dbReference>
<evidence type="ECO:0000256" key="1">
    <source>
        <dbReference type="ARBA" id="ARBA00010617"/>
    </source>
</evidence>
<dbReference type="Gene3D" id="1.10.630.10">
    <property type="entry name" value="Cytochrome P450"/>
    <property type="match status" value="1"/>
</dbReference>
<evidence type="ECO:0000313" key="8">
    <source>
        <dbReference type="EMBL" id="GHD29300.1"/>
    </source>
</evidence>
<comment type="caution">
    <text evidence="8">The sequence shown here is derived from an EMBL/GenBank/DDBJ whole genome shotgun (WGS) entry which is preliminary data.</text>
</comment>
<dbReference type="FunFam" id="1.10.630.10:FF:000018">
    <property type="entry name" value="Cytochrome P450 monooxygenase"/>
    <property type="match status" value="1"/>
</dbReference>
<organism evidence="8 9">
    <name type="scientific">Parahalioglobus pacificus</name>
    <dbReference type="NCBI Taxonomy" id="930806"/>
    <lineage>
        <taxon>Bacteria</taxon>
        <taxon>Pseudomonadati</taxon>
        <taxon>Pseudomonadota</taxon>
        <taxon>Gammaproteobacteria</taxon>
        <taxon>Cellvibrionales</taxon>
        <taxon>Halieaceae</taxon>
        <taxon>Parahalioglobus</taxon>
    </lineage>
</organism>
<dbReference type="PROSITE" id="PS00086">
    <property type="entry name" value="CYTOCHROME_P450"/>
    <property type="match status" value="1"/>
</dbReference>
<evidence type="ECO:0000256" key="2">
    <source>
        <dbReference type="ARBA" id="ARBA00022617"/>
    </source>
</evidence>
<reference evidence="8" key="2">
    <citation type="submission" date="2020-09" db="EMBL/GenBank/DDBJ databases">
        <authorList>
            <person name="Sun Q."/>
            <person name="Kim S."/>
        </authorList>
    </citation>
    <scope>NUCLEOTIDE SEQUENCE</scope>
    <source>
        <strain evidence="8">KCTC 23430</strain>
    </source>
</reference>
<dbReference type="CDD" id="cd11033">
    <property type="entry name" value="CYP142-like"/>
    <property type="match status" value="1"/>
</dbReference>
<dbReference type="InterPro" id="IPR017972">
    <property type="entry name" value="Cyt_P450_CS"/>
</dbReference>
<sequence length="411" mass="46944">MSQCPHIDLTSPESFAGGHPREAYTYLRQEAPVYWHEDPEQGVGFWAVTRREDLDYISKNPALFSSEARTCMLHEPESDEMLELMRTQMINMDPPRHLKYRRLIRSAFTPKKVDSYEPRFRAIAKDIVDRAIVGGQCEFVEDIAAELPLIAICELMGVPLEKRQRLFELTNIMLGMDDPELSTSQEDGTNAMAEMFMMGMEIAAHHKENPQDDIVSTLLSGTVEDEPLSEEDFCNFFLLLIVAGNETTRTVTSQGMRLLMEHPEQYQALVEDHSLIPDAVEEFLRYNPAVIAFRRTAMEDMELNGQAIRKGDKIQMYYAAASADEAVFTDGDAFDVLRAQREDVRNEHRAFGVGQHFCLGSHLARLELKVIFEEIVKRISNPTFDGDVSWLRSNFINGIKHMPIRFDVIDV</sequence>
<dbReference type="GO" id="GO:0020037">
    <property type="term" value="F:heme binding"/>
    <property type="evidence" value="ECO:0007669"/>
    <property type="project" value="InterPro"/>
</dbReference>
<dbReference type="GO" id="GO:0005506">
    <property type="term" value="F:iron ion binding"/>
    <property type="evidence" value="ECO:0007669"/>
    <property type="project" value="InterPro"/>
</dbReference>
<evidence type="ECO:0000256" key="5">
    <source>
        <dbReference type="ARBA" id="ARBA00023004"/>
    </source>
</evidence>
<accession>A0A918XG71</accession>
<protein>
    <submittedName>
        <fullName evidence="8">Cytochrome P450</fullName>
    </submittedName>
</protein>
<dbReference type="EMBL" id="BMYM01000001">
    <property type="protein sequence ID" value="GHD29300.1"/>
    <property type="molecule type" value="Genomic_DNA"/>
</dbReference>
<dbReference type="InterPro" id="IPR002397">
    <property type="entry name" value="Cyt_P450_B"/>
</dbReference>
<keyword evidence="4 7" id="KW-0560">Oxidoreductase</keyword>
<dbReference type="PRINTS" id="PR00359">
    <property type="entry name" value="BP450"/>
</dbReference>
<dbReference type="RefSeq" id="WP_189475611.1">
    <property type="nucleotide sequence ID" value="NZ_BMYM01000001.1"/>
</dbReference>
<dbReference type="PRINTS" id="PR00385">
    <property type="entry name" value="P450"/>
</dbReference>
<dbReference type="PANTHER" id="PTHR46696">
    <property type="entry name" value="P450, PUTATIVE (EUROFUNG)-RELATED"/>
    <property type="match status" value="1"/>
</dbReference>
<evidence type="ECO:0000256" key="7">
    <source>
        <dbReference type="RuleBase" id="RU000461"/>
    </source>
</evidence>
<dbReference type="SUPFAM" id="SSF48264">
    <property type="entry name" value="Cytochrome P450"/>
    <property type="match status" value="1"/>
</dbReference>
<evidence type="ECO:0000256" key="6">
    <source>
        <dbReference type="ARBA" id="ARBA00023033"/>
    </source>
</evidence>
<dbReference type="AlphaFoldDB" id="A0A918XG71"/>
<gene>
    <name evidence="8" type="ORF">GCM10007053_09550</name>
</gene>
<keyword evidence="3 7" id="KW-0479">Metal-binding</keyword>
<keyword evidence="5 7" id="KW-0408">Iron</keyword>
<keyword evidence="6 7" id="KW-0503">Monooxygenase</keyword>
<name>A0A918XG71_9GAMM</name>
<dbReference type="GO" id="GO:0006707">
    <property type="term" value="P:cholesterol catabolic process"/>
    <property type="evidence" value="ECO:0007669"/>
    <property type="project" value="TreeGrafter"/>
</dbReference>
<keyword evidence="2 7" id="KW-0349">Heme</keyword>
<dbReference type="GO" id="GO:0036199">
    <property type="term" value="F:cholest-4-en-3-one 26-monooxygenase activity"/>
    <property type="evidence" value="ECO:0007669"/>
    <property type="project" value="TreeGrafter"/>
</dbReference>
<dbReference type="Pfam" id="PF00067">
    <property type="entry name" value="p450"/>
    <property type="match status" value="1"/>
</dbReference>
<dbReference type="InterPro" id="IPR001128">
    <property type="entry name" value="Cyt_P450"/>
</dbReference>
<evidence type="ECO:0000256" key="3">
    <source>
        <dbReference type="ARBA" id="ARBA00022723"/>
    </source>
</evidence>
<evidence type="ECO:0000313" key="9">
    <source>
        <dbReference type="Proteomes" id="UP000644693"/>
    </source>
</evidence>
<reference evidence="8" key="1">
    <citation type="journal article" date="2014" name="Int. J. Syst. Evol. Microbiol.">
        <title>Complete genome sequence of Corynebacterium casei LMG S-19264T (=DSM 44701T), isolated from a smear-ripened cheese.</title>
        <authorList>
            <consortium name="US DOE Joint Genome Institute (JGI-PGF)"/>
            <person name="Walter F."/>
            <person name="Albersmeier A."/>
            <person name="Kalinowski J."/>
            <person name="Ruckert C."/>
        </authorList>
    </citation>
    <scope>NUCLEOTIDE SEQUENCE</scope>
    <source>
        <strain evidence="8">KCTC 23430</strain>
    </source>
</reference>
<proteinExistence type="inferred from homology"/>
<comment type="similarity">
    <text evidence="1 7">Belongs to the cytochrome P450 family.</text>
</comment>